<evidence type="ECO:0000256" key="1">
    <source>
        <dbReference type="ARBA" id="ARBA00004651"/>
    </source>
</evidence>
<evidence type="ECO:0000313" key="10">
    <source>
        <dbReference type="Proteomes" id="UP000606921"/>
    </source>
</evidence>
<comment type="caution">
    <text evidence="9">The sequence shown here is derived from an EMBL/GenBank/DDBJ whole genome shotgun (WGS) entry which is preliminary data.</text>
</comment>
<feature type="transmembrane region" description="Helical" evidence="7">
    <location>
        <begin position="433"/>
        <end position="455"/>
    </location>
</feature>
<keyword evidence="10" id="KW-1185">Reference proteome</keyword>
<dbReference type="PANTHER" id="PTHR32309:SF13">
    <property type="entry name" value="FERRIC ENTEROBACTIN TRANSPORT PROTEIN FEPE"/>
    <property type="match status" value="1"/>
</dbReference>
<evidence type="ECO:0000256" key="2">
    <source>
        <dbReference type="ARBA" id="ARBA00022475"/>
    </source>
</evidence>
<dbReference type="PANTHER" id="PTHR32309">
    <property type="entry name" value="TYROSINE-PROTEIN KINASE"/>
    <property type="match status" value="1"/>
</dbReference>
<keyword evidence="3 7" id="KW-0812">Transmembrane</keyword>
<dbReference type="InterPro" id="IPR003856">
    <property type="entry name" value="LPS_length_determ_N"/>
</dbReference>
<dbReference type="EMBL" id="CABFWF030000010">
    <property type="protein sequence ID" value="CAD7033069.1"/>
    <property type="molecule type" value="Genomic_DNA"/>
</dbReference>
<keyword evidence="4 7" id="KW-1133">Transmembrane helix</keyword>
<name>A0ABM8PJ75_9HYPH</name>
<dbReference type="Proteomes" id="UP000606921">
    <property type="component" value="Unassembled WGS sequence"/>
</dbReference>
<evidence type="ECO:0000256" key="5">
    <source>
        <dbReference type="ARBA" id="ARBA00023136"/>
    </source>
</evidence>
<dbReference type="InterPro" id="IPR027417">
    <property type="entry name" value="P-loop_NTPase"/>
</dbReference>
<accession>A0ABM8PJ75</accession>
<evidence type="ECO:0000256" key="6">
    <source>
        <dbReference type="SAM" id="Coils"/>
    </source>
</evidence>
<protein>
    <submittedName>
        <fullName evidence="9">Chain-length determining protein</fullName>
    </submittedName>
</protein>
<proteinExistence type="predicted"/>
<evidence type="ECO:0000313" key="9">
    <source>
        <dbReference type="EMBL" id="CAD7033069.1"/>
    </source>
</evidence>
<evidence type="ECO:0000259" key="8">
    <source>
        <dbReference type="Pfam" id="PF02706"/>
    </source>
</evidence>
<dbReference type="Gene3D" id="3.40.50.300">
    <property type="entry name" value="P-loop containing nucleotide triphosphate hydrolases"/>
    <property type="match status" value="1"/>
</dbReference>
<dbReference type="RefSeq" id="WP_142592258.1">
    <property type="nucleotide sequence ID" value="NZ_CABFWF030000010.1"/>
</dbReference>
<dbReference type="SUPFAM" id="SSF52540">
    <property type="entry name" value="P-loop containing nucleoside triphosphate hydrolases"/>
    <property type="match status" value="1"/>
</dbReference>
<evidence type="ECO:0000256" key="3">
    <source>
        <dbReference type="ARBA" id="ARBA00022692"/>
    </source>
</evidence>
<sequence length="720" mass="77427">MSGVAGSNQDADIDLARLFAAVWERKRRVLGITVLAAGVAFAATTMMKPSFRGEARILIESRSATFIGGQAQPAANDPILDALNITSQAEVLQSSDLIKEVARELRLYEIAEFDPDGQSLLPNPLVLLGLAQDPLSVAPEERVIREFREKLKVYPVENSRIIAIEFSSHDPKLAAAIPNKMAEVYLTFQSGAKLDTQSDTARWLEPEIASLTEKVREAERKVADYRAEAGLFQTAQSGSFAAQQLNDISAELTRVRGERANAQARAENVRAALEAGRDSDTMADVVGSQVIQRLKETEANLQAQISDQSTVLLDNHPRLKGLKAQLQGIRRQIDSETQNILASLDNEAEVSRLREEQLIQQLNALKSNSARVGEEEVGLRALEREAAAQRQLLETYLARYREAASRQGPGAAPADARIVSTAIEPMQPYFPKVVPIVIVVALASLILSAIAIMLAELFSGRALKLPAERQMEDAEAEQTVHQVHRMQAEAVAEFERIEAAAREQAPEPTADLPQDEPAAAVPADGDEAFGIDNVAGYLSRYDVSVALAVSPEGDQGSTATVILARAVADHGRTVVLLDMTGSALPSLLMGAATLPGVTDLLCGEAAFGEAIHPDRLSEAHIIPQGKSAAAIAMKAIDRLPMIIDALADAYDHVLVECGPADLEGVSRLSRGRDTEIIFSVGDPEGEVFLDRLKAFADAGYGNLLVMQSGNAAPDRGSRAA</sequence>
<dbReference type="Pfam" id="PF02706">
    <property type="entry name" value="Wzz"/>
    <property type="match status" value="1"/>
</dbReference>
<organism evidence="9 10">
    <name type="scientific">Pseudorhizobium endolithicum</name>
    <dbReference type="NCBI Taxonomy" id="1191678"/>
    <lineage>
        <taxon>Bacteria</taxon>
        <taxon>Pseudomonadati</taxon>
        <taxon>Pseudomonadota</taxon>
        <taxon>Alphaproteobacteria</taxon>
        <taxon>Hyphomicrobiales</taxon>
        <taxon>Rhizobiaceae</taxon>
        <taxon>Rhizobium/Agrobacterium group</taxon>
        <taxon>Pseudorhizobium</taxon>
    </lineage>
</organism>
<feature type="transmembrane region" description="Helical" evidence="7">
    <location>
        <begin position="29"/>
        <end position="47"/>
    </location>
</feature>
<feature type="domain" description="Polysaccharide chain length determinant N-terminal" evidence="8">
    <location>
        <begin position="12"/>
        <end position="105"/>
    </location>
</feature>
<gene>
    <name evidence="9" type="ORF">REJC140_03138</name>
</gene>
<evidence type="ECO:0000256" key="4">
    <source>
        <dbReference type="ARBA" id="ARBA00022989"/>
    </source>
</evidence>
<keyword evidence="6" id="KW-0175">Coiled coil</keyword>
<dbReference type="InterPro" id="IPR050445">
    <property type="entry name" value="Bact_polysacc_biosynth/exp"/>
</dbReference>
<comment type="subcellular location">
    <subcellularLocation>
        <location evidence="1">Cell membrane</location>
        <topology evidence="1">Multi-pass membrane protein</topology>
    </subcellularLocation>
</comment>
<feature type="coiled-coil region" evidence="6">
    <location>
        <begin position="208"/>
        <end position="272"/>
    </location>
</feature>
<keyword evidence="2" id="KW-1003">Cell membrane</keyword>
<evidence type="ECO:0000256" key="7">
    <source>
        <dbReference type="SAM" id="Phobius"/>
    </source>
</evidence>
<reference evidence="9 10" key="1">
    <citation type="submission" date="2020-11" db="EMBL/GenBank/DDBJ databases">
        <authorList>
            <person name="Lassalle F."/>
        </authorList>
    </citation>
    <scope>NUCLEOTIDE SEQUENCE [LARGE SCALE GENOMIC DNA]</scope>
    <source>
        <strain evidence="9 10">JC140</strain>
    </source>
</reference>
<keyword evidence="5 7" id="KW-0472">Membrane</keyword>